<sequence length="1170" mass="131936">MATPSTDRDEQEPYVKMQVDDDDNGMEFSVSGPSIKVEEVNESFNKKQETEDIFQWQRHPLDVSNPTKAFRAQEESLDVALYHAEQITELVSSRFQTAYKHFGRDEDDIIGPTHLDARLLKQWALEAKSLKNEHDNFEVKVGLAGATGAGKTSIMNAILGYRNLLPSSEEEAATAVVCEISYNENCPYPFYAVANFQTEQELAEELDQFFDTLSRLKSLQQEVHDDPSANEEILSNLDQGFEKIKLIWGLELKNLHGFTTATLLALDPNVLGLLGKTTHFSGNQAEEFSSKIKPYLDSSSTSHGHRWFPAWPLLKKVKLFVKSELLRGGVTLVDLPGIGDMVQSRAQVARRHFNELAVTIIVTPACRAADEKACASLLTEHQELQMRMDGKFNPNSFCICLSKIDDIDCESFLRGGKNDELKRQLHADRERSRELGKRHQYLTKEVTSQRQKLSSNANQVNKIVAKLQMMRKPGASSAAGVRKSGTDGVARMRLENTRRILQREGEESQTQLSEMEREISANREEHGYLRSRIKHACVIARNANISTRLRQDFRHRQEQFEENNINMAASAPRGEVRVFPTCARAFWDEDGDTRTDGFPTKAYTGIPALQAFIRKATMEHRGRHAREQLTKYHPLLNRLRTWTASSAKKGIVVSRKRLNKEILDKQYDKLAELAAEYFGRLVKDVHRLEPLKFSTRKSMTTCGKDAMAKIESWHFAAPGDPKGARKLPWPTYNACVTREGGVHTSSGKFSGTRHWIGDLAAIFLGSVIGSWCKAIDEDIPEIAKSLDYDLIGIFSAWYEETQELVIQVQPRLEPYLFQQADHIKTIARTVATEGRQPFGCLRQESAEIREKLEKSLTKQMEAPFKKASKVEIGKGRYKRMIEKLRVESKKKRNKLYKDSSSHLQAYLNGVLKALPDKFLQVESNGIRLVKSQITAMLTNVASVDETELNETELAFFRLVGEIKRETLSLVRSWMAGWQQSTGADVSMHDVCGNHEIPKEFPAQSSGTESYEDDIDLDPFIQRIMNGTEECPVGLENDERDMAAHVPASAMEVDDASWHRHQDREQPSKDESPLQSPETQGDGEDTDHDHLLRSTMHRTDECAPTLDGDKINVPPHNVASAMEVEEASGHMHEVPVQSPNNEDLDTAYAAPSIMKSEDEQASNTAHQPVGA</sequence>
<dbReference type="Proteomes" id="UP001201980">
    <property type="component" value="Unassembled WGS sequence"/>
</dbReference>
<dbReference type="AlphaFoldDB" id="A0AAD5WRP2"/>
<accession>A0AAD5WRP2</accession>
<feature type="region of interest" description="Disordered" evidence="2">
    <location>
        <begin position="1051"/>
        <end position="1088"/>
    </location>
</feature>
<evidence type="ECO:0000313" key="4">
    <source>
        <dbReference type="EMBL" id="KAJ2898933.1"/>
    </source>
</evidence>
<evidence type="ECO:0000259" key="3">
    <source>
        <dbReference type="Pfam" id="PF00350"/>
    </source>
</evidence>
<dbReference type="InterPro" id="IPR045063">
    <property type="entry name" value="Dynamin_N"/>
</dbReference>
<keyword evidence="1" id="KW-0175">Coiled coil</keyword>
<reference evidence="4" key="1">
    <citation type="submission" date="2022-07" db="EMBL/GenBank/DDBJ databases">
        <title>Draft genome sequence of Zalerion maritima ATCC 34329, a (micro)plastics degrading marine fungus.</title>
        <authorList>
            <person name="Paco A."/>
            <person name="Goncalves M.F.M."/>
            <person name="Rocha-Santos T.A.P."/>
            <person name="Alves A."/>
        </authorList>
    </citation>
    <scope>NUCLEOTIDE SEQUENCE</scope>
    <source>
        <strain evidence="4">ATCC 34329</strain>
    </source>
</reference>
<dbReference type="Gene3D" id="3.40.50.300">
    <property type="entry name" value="P-loop containing nucleotide triphosphate hydrolases"/>
    <property type="match status" value="1"/>
</dbReference>
<evidence type="ECO:0000256" key="2">
    <source>
        <dbReference type="SAM" id="MobiDB-lite"/>
    </source>
</evidence>
<dbReference type="PANTHER" id="PTHR36681">
    <property type="entry name" value="NUCLEAR GTPASE, GERMINAL CENTER-ASSOCIATED, TANDEM DUPLICATE 3"/>
    <property type="match status" value="1"/>
</dbReference>
<gene>
    <name evidence="4" type="ORF">MKZ38_003566</name>
</gene>
<protein>
    <recommendedName>
        <fullName evidence="3">Dynamin N-terminal domain-containing protein</fullName>
    </recommendedName>
</protein>
<dbReference type="EMBL" id="JAKWBI020000212">
    <property type="protein sequence ID" value="KAJ2898933.1"/>
    <property type="molecule type" value="Genomic_DNA"/>
</dbReference>
<feature type="coiled-coil region" evidence="1">
    <location>
        <begin position="498"/>
        <end position="525"/>
    </location>
</feature>
<organism evidence="4 5">
    <name type="scientific">Zalerion maritima</name>
    <dbReference type="NCBI Taxonomy" id="339359"/>
    <lineage>
        <taxon>Eukaryota</taxon>
        <taxon>Fungi</taxon>
        <taxon>Dikarya</taxon>
        <taxon>Ascomycota</taxon>
        <taxon>Pezizomycotina</taxon>
        <taxon>Sordariomycetes</taxon>
        <taxon>Lulworthiomycetidae</taxon>
        <taxon>Lulworthiales</taxon>
        <taxon>Lulworthiaceae</taxon>
        <taxon>Zalerion</taxon>
    </lineage>
</organism>
<dbReference type="InterPro" id="IPR027417">
    <property type="entry name" value="P-loop_NTPase"/>
</dbReference>
<name>A0AAD5WRP2_9PEZI</name>
<feature type="compositionally biased region" description="Polar residues" evidence="2">
    <location>
        <begin position="1160"/>
        <end position="1170"/>
    </location>
</feature>
<feature type="domain" description="Dynamin N-terminal" evidence="3">
    <location>
        <begin position="143"/>
        <end position="379"/>
    </location>
</feature>
<evidence type="ECO:0000256" key="1">
    <source>
        <dbReference type="SAM" id="Coils"/>
    </source>
</evidence>
<feature type="region of interest" description="Disordered" evidence="2">
    <location>
        <begin position="1120"/>
        <end position="1170"/>
    </location>
</feature>
<evidence type="ECO:0000313" key="5">
    <source>
        <dbReference type="Proteomes" id="UP001201980"/>
    </source>
</evidence>
<dbReference type="PANTHER" id="PTHR36681:SF3">
    <property type="entry name" value="NUCLEAR GTPASE, GERMINAL CENTER-ASSOCIATED, TANDEM DUPLICATE 3"/>
    <property type="match status" value="1"/>
</dbReference>
<keyword evidence="5" id="KW-1185">Reference proteome</keyword>
<dbReference type="SUPFAM" id="SSF52540">
    <property type="entry name" value="P-loop containing nucleoside triphosphate hydrolases"/>
    <property type="match status" value="1"/>
</dbReference>
<dbReference type="Pfam" id="PF00350">
    <property type="entry name" value="Dynamin_N"/>
    <property type="match status" value="1"/>
</dbReference>
<comment type="caution">
    <text evidence="4">The sequence shown here is derived from an EMBL/GenBank/DDBJ whole genome shotgun (WGS) entry which is preliminary data.</text>
</comment>
<proteinExistence type="predicted"/>
<feature type="compositionally biased region" description="Basic and acidic residues" evidence="2">
    <location>
        <begin position="1055"/>
        <end position="1071"/>
    </location>
</feature>